<evidence type="ECO:0000313" key="3">
    <source>
        <dbReference type="Proteomes" id="UP000199492"/>
    </source>
</evidence>
<organism evidence="2 3">
    <name type="scientific">Winogradskyella thalassocola</name>
    <dbReference type="NCBI Taxonomy" id="262004"/>
    <lineage>
        <taxon>Bacteria</taxon>
        <taxon>Pseudomonadati</taxon>
        <taxon>Bacteroidota</taxon>
        <taxon>Flavobacteriia</taxon>
        <taxon>Flavobacteriales</taxon>
        <taxon>Flavobacteriaceae</taxon>
        <taxon>Winogradskyella</taxon>
    </lineage>
</organism>
<dbReference type="RefSeq" id="WP_092467563.1">
    <property type="nucleotide sequence ID" value="NZ_FNCZ01000003.1"/>
</dbReference>
<feature type="transmembrane region" description="Helical" evidence="1">
    <location>
        <begin position="39"/>
        <end position="58"/>
    </location>
</feature>
<keyword evidence="1" id="KW-0812">Transmembrane</keyword>
<protein>
    <submittedName>
        <fullName evidence="2">Uncharacterized protein</fullName>
    </submittedName>
</protein>
<dbReference type="AlphaFoldDB" id="A0A1G8DH44"/>
<accession>A0A1G8DH44</accession>
<feature type="transmembrane region" description="Helical" evidence="1">
    <location>
        <begin position="12"/>
        <end position="33"/>
    </location>
</feature>
<dbReference type="EMBL" id="FNCZ01000003">
    <property type="protein sequence ID" value="SDH56963.1"/>
    <property type="molecule type" value="Genomic_DNA"/>
</dbReference>
<gene>
    <name evidence="2" type="ORF">SAMN04489796_103211</name>
</gene>
<keyword evidence="1" id="KW-1133">Transmembrane helix</keyword>
<proteinExistence type="predicted"/>
<keyword evidence="1" id="KW-0472">Membrane</keyword>
<evidence type="ECO:0000313" key="2">
    <source>
        <dbReference type="EMBL" id="SDH56963.1"/>
    </source>
</evidence>
<dbReference type="STRING" id="262004.SAMN04489796_103211"/>
<evidence type="ECO:0000256" key="1">
    <source>
        <dbReference type="SAM" id="Phobius"/>
    </source>
</evidence>
<dbReference type="Proteomes" id="UP000199492">
    <property type="component" value="Unassembled WGS sequence"/>
</dbReference>
<name>A0A1G8DH44_9FLAO</name>
<keyword evidence="3" id="KW-1185">Reference proteome</keyword>
<sequence>MRTDNRDIKNTIISIYFILIIAAVLLATVFQSYNLVEGSSMYVLIGLLVAVIIVHFVARFFEYDSDGANVIITNSGLILTDHFNYRENKVEVARHKITGYKIVNYYFYKSLVVYTTQSNGKISSERFNITLLKRKKVKYVRQSLKKIIKENKSKKLDI</sequence>
<reference evidence="3" key="1">
    <citation type="submission" date="2016-10" db="EMBL/GenBank/DDBJ databases">
        <authorList>
            <person name="Varghese N."/>
            <person name="Submissions S."/>
        </authorList>
    </citation>
    <scope>NUCLEOTIDE SEQUENCE [LARGE SCALE GENOMIC DNA]</scope>
    <source>
        <strain evidence="3">DSM 15363</strain>
    </source>
</reference>
<dbReference type="OrthoDB" id="1452926at2"/>